<evidence type="ECO:0000313" key="1">
    <source>
        <dbReference type="EMBL" id="BCG46472.1"/>
    </source>
</evidence>
<accession>A0A6S6LWX6</accession>
<evidence type="ECO:0000313" key="2">
    <source>
        <dbReference type="Proteomes" id="UP000515472"/>
    </source>
</evidence>
<organism evidence="1 2">
    <name type="scientific">Citrifermentans bremense</name>
    <dbReference type="NCBI Taxonomy" id="60035"/>
    <lineage>
        <taxon>Bacteria</taxon>
        <taxon>Pseudomonadati</taxon>
        <taxon>Thermodesulfobacteriota</taxon>
        <taxon>Desulfuromonadia</taxon>
        <taxon>Geobacterales</taxon>
        <taxon>Geobacteraceae</taxon>
        <taxon>Citrifermentans</taxon>
    </lineage>
</organism>
<proteinExistence type="predicted"/>
<protein>
    <submittedName>
        <fullName evidence="1">Uncharacterized protein</fullName>
    </submittedName>
</protein>
<sequence length="89" mass="10023">MDATLVQRAYTAVLEHFMKSGRAPHYTELAAILGVSPEEARQAQHQAAESSIGCWFAKDTDYVESWAPFSNLPTQYLVTIEGEQKWYGQ</sequence>
<dbReference type="KEGG" id="gbn:GEOBRER4_12220"/>
<reference evidence="1 2" key="1">
    <citation type="submission" date="2020-06" db="EMBL/GenBank/DDBJ databases">
        <title>Interaction of electrochemicaly active bacteria, Geobacter bremensis R4 on different carbon anode.</title>
        <authorList>
            <person name="Meng L."/>
            <person name="Yoshida N."/>
        </authorList>
    </citation>
    <scope>NUCLEOTIDE SEQUENCE [LARGE SCALE GENOMIC DNA]</scope>
    <source>
        <strain evidence="1 2">R4</strain>
    </source>
</reference>
<dbReference type="SUPFAM" id="SSF88659">
    <property type="entry name" value="Sigma3 and sigma4 domains of RNA polymerase sigma factors"/>
    <property type="match status" value="1"/>
</dbReference>
<dbReference type="EMBL" id="AP023213">
    <property type="protein sequence ID" value="BCG46472.1"/>
    <property type="molecule type" value="Genomic_DNA"/>
</dbReference>
<dbReference type="Proteomes" id="UP000515472">
    <property type="component" value="Chromosome"/>
</dbReference>
<dbReference type="InterPro" id="IPR053717">
    <property type="entry name" value="MerB_lyase_sf"/>
</dbReference>
<gene>
    <name evidence="1" type="ORF">GEOBRER4_n1268</name>
</gene>
<keyword evidence="2" id="KW-1185">Reference proteome</keyword>
<dbReference type="AlphaFoldDB" id="A0A6S6LWX6"/>
<dbReference type="InterPro" id="IPR013324">
    <property type="entry name" value="RNA_pol_sigma_r3/r4-like"/>
</dbReference>
<name>A0A6S6LWX6_9BACT</name>
<dbReference type="Gene3D" id="3.30.450.410">
    <property type="match status" value="1"/>
</dbReference>